<dbReference type="EMBL" id="MUHD01000006">
    <property type="protein sequence ID" value="OXB10266.1"/>
    <property type="molecule type" value="Genomic_DNA"/>
</dbReference>
<dbReference type="Pfam" id="PF11396">
    <property type="entry name" value="PepSY_like"/>
    <property type="match status" value="1"/>
</dbReference>
<evidence type="ECO:0000313" key="3">
    <source>
        <dbReference type="EMBL" id="OXB10266.1"/>
    </source>
</evidence>
<gene>
    <name evidence="3" type="ORF">B0A81_04490</name>
</gene>
<dbReference type="InterPro" id="IPR021533">
    <property type="entry name" value="PepSY-like"/>
</dbReference>
<dbReference type="RefSeq" id="WP_089056903.1">
    <property type="nucleotide sequence ID" value="NZ_MUHD01000006.1"/>
</dbReference>
<dbReference type="Proteomes" id="UP000198381">
    <property type="component" value="Unassembled WGS sequence"/>
</dbReference>
<organism evidence="3 4">
    <name type="scientific">Flavobacterium plurextorum</name>
    <dbReference type="NCBI Taxonomy" id="1114867"/>
    <lineage>
        <taxon>Bacteria</taxon>
        <taxon>Pseudomonadati</taxon>
        <taxon>Bacteroidota</taxon>
        <taxon>Flavobacteriia</taxon>
        <taxon>Flavobacteriales</taxon>
        <taxon>Flavobacteriaceae</taxon>
        <taxon>Flavobacterium</taxon>
    </lineage>
</organism>
<dbReference type="SUPFAM" id="SSF160574">
    <property type="entry name" value="BT0923-like"/>
    <property type="match status" value="1"/>
</dbReference>
<dbReference type="Gene3D" id="3.40.1420.30">
    <property type="match status" value="1"/>
</dbReference>
<keyword evidence="1" id="KW-0732">Signal</keyword>
<keyword evidence="4" id="KW-1185">Reference proteome</keyword>
<comment type="caution">
    <text evidence="3">The sequence shown here is derived from an EMBL/GenBank/DDBJ whole genome shotgun (WGS) entry which is preliminary data.</text>
</comment>
<feature type="chain" id="PRO_5046915888" description="Putative beta-lactamase-inhibitor-like PepSY-like domain-containing protein" evidence="1">
    <location>
        <begin position="23"/>
        <end position="145"/>
    </location>
</feature>
<evidence type="ECO:0000313" key="4">
    <source>
        <dbReference type="Proteomes" id="UP000198381"/>
    </source>
</evidence>
<evidence type="ECO:0000256" key="1">
    <source>
        <dbReference type="SAM" id="SignalP"/>
    </source>
</evidence>
<feature type="signal peptide" evidence="1">
    <location>
        <begin position="1"/>
        <end position="22"/>
    </location>
</feature>
<reference evidence="3 4" key="1">
    <citation type="submission" date="2016-11" db="EMBL/GenBank/DDBJ databases">
        <title>Whole genomes of Flavobacteriaceae.</title>
        <authorList>
            <person name="Stine C."/>
            <person name="Li C."/>
            <person name="Tadesse D."/>
        </authorList>
    </citation>
    <scope>NUCLEOTIDE SEQUENCE [LARGE SCALE GENOMIC DNA]</scope>
    <source>
        <strain evidence="3 4">CCUG 60112</strain>
    </source>
</reference>
<feature type="domain" description="Putative beta-lactamase-inhibitor-like PepSY-like" evidence="2">
    <location>
        <begin position="59"/>
        <end position="140"/>
    </location>
</feature>
<protein>
    <recommendedName>
        <fullName evidence="2">Putative beta-lactamase-inhibitor-like PepSY-like domain-containing protein</fullName>
    </recommendedName>
</protein>
<name>A0ABX4CXZ7_9FLAO</name>
<proteinExistence type="predicted"/>
<evidence type="ECO:0000259" key="2">
    <source>
        <dbReference type="Pfam" id="PF11396"/>
    </source>
</evidence>
<accession>A0ABX4CXZ7</accession>
<sequence>MKNRIFIAVVLLFLAISASAQKKIEVSELPKPAQDFLKKHFSYTTVVSAKKDAEHGEKGFEVKLKDGTEVEFWKDGSYREVDGGDKPIPTDFIPNNIKEYVGKNHPNEKITHIDYGHKDLDVDLTNNIDLEFTKEGKILKDKKNK</sequence>